<accession>A0A919S379</accession>
<feature type="domain" description="DNA mismatch repair protein S5" evidence="6">
    <location>
        <begin position="209"/>
        <end position="327"/>
    </location>
</feature>
<dbReference type="NCBIfam" id="TIGR00585">
    <property type="entry name" value="mutl"/>
    <property type="match status" value="1"/>
</dbReference>
<dbReference type="Pfam" id="PF08676">
    <property type="entry name" value="MutL_C"/>
    <property type="match status" value="1"/>
</dbReference>
<dbReference type="Gene3D" id="3.30.230.10">
    <property type="match status" value="1"/>
</dbReference>
<dbReference type="EMBL" id="BOPZ01000048">
    <property type="protein sequence ID" value="GIM30649.1"/>
    <property type="molecule type" value="Genomic_DNA"/>
</dbReference>
<keyword evidence="8" id="KW-1185">Reference proteome</keyword>
<keyword evidence="2 4" id="KW-0227">DNA damage</keyword>
<dbReference type="GO" id="GO:0006298">
    <property type="term" value="P:mismatch repair"/>
    <property type="evidence" value="ECO:0007669"/>
    <property type="project" value="UniProtKB-UniRule"/>
</dbReference>
<dbReference type="InterPro" id="IPR037198">
    <property type="entry name" value="MutL_C_sf"/>
</dbReference>
<keyword evidence="3 4" id="KW-0234">DNA repair</keyword>
<dbReference type="SMART" id="SM00853">
    <property type="entry name" value="MutL_C"/>
    <property type="match status" value="1"/>
</dbReference>
<dbReference type="GO" id="GO:0030983">
    <property type="term" value="F:mismatched DNA binding"/>
    <property type="evidence" value="ECO:0007669"/>
    <property type="project" value="InterPro"/>
</dbReference>
<evidence type="ECO:0000259" key="5">
    <source>
        <dbReference type="SMART" id="SM00853"/>
    </source>
</evidence>
<dbReference type="InterPro" id="IPR020667">
    <property type="entry name" value="DNA_mismatch_repair_MutL"/>
</dbReference>
<evidence type="ECO:0000256" key="1">
    <source>
        <dbReference type="ARBA" id="ARBA00006082"/>
    </source>
</evidence>
<sequence length="631" mass="71450">MKRINLLDINTSNKIAAGEVVERPSSVVKELLENSIDADSKNIIVEFENGGESLIKVVDDGHGIHPEDVEKAFMPHATSKINSVEDIYSINTLGFRGEALPSIAAVSKIHLKSKSSNYPFGKEIIVEGGSVRAVNQVGMAQGTHIEVRDLFFNVPARKKFMKSSSRESALINEIVSRIAISAPDVSIKLFSNGKKVFHTYGNDNLLDAIRIIHGKNIVENLVYFENHSDVISVYGYIGTEDISRGSRSNQIIFVNKRFIKNKLVTAAAENAFKSFSTVNKYPFFIIFIDLYPEFVDVNIHPTKSEIKFKDERSLYKVVFDAVHNALKKRVFDSFTLPEEIKKESDSIEEITFNFSAPHVKEPNNAKIYDKEEIAPKIDNTFFVNDKGNNYNGNEVFSNDKKIEVALPVDLKSVNTETIFDKELASQDGKSPNIDIPVAKFPNLRIIGQFNKTYIIGEYEDTLYLIDQHAAHEKILFEKYLKDIENSQIVVQPLLVPCIIDLSTDDISYYEENNEIFKKAGFSIECFGGNTINLKEIPYFLGKLNPRNLFLDIIDNLKNLGTGKTTEVKYNRIATMACKAAVKANDFLTENEMQKLVEDLRYINDPFHCPHGRPTIIKFTLNELEKKFRRIQ</sequence>
<dbReference type="PANTHER" id="PTHR10073:SF12">
    <property type="entry name" value="DNA MISMATCH REPAIR PROTEIN MLH1"/>
    <property type="match status" value="1"/>
</dbReference>
<evidence type="ECO:0000313" key="8">
    <source>
        <dbReference type="Proteomes" id="UP000679179"/>
    </source>
</evidence>
<dbReference type="InterPro" id="IPR020568">
    <property type="entry name" value="Ribosomal_Su5_D2-typ_SF"/>
</dbReference>
<dbReference type="GO" id="GO:0032300">
    <property type="term" value="C:mismatch repair complex"/>
    <property type="evidence" value="ECO:0007669"/>
    <property type="project" value="InterPro"/>
</dbReference>
<dbReference type="CDD" id="cd00782">
    <property type="entry name" value="MutL_Trans"/>
    <property type="match status" value="1"/>
</dbReference>
<dbReference type="InterPro" id="IPR014790">
    <property type="entry name" value="MutL_C"/>
</dbReference>
<dbReference type="GO" id="GO:0016887">
    <property type="term" value="F:ATP hydrolysis activity"/>
    <property type="evidence" value="ECO:0007669"/>
    <property type="project" value="InterPro"/>
</dbReference>
<dbReference type="Gene3D" id="3.30.1540.20">
    <property type="entry name" value="MutL, C-terminal domain, dimerisation subdomain"/>
    <property type="match status" value="1"/>
</dbReference>
<dbReference type="Proteomes" id="UP000679179">
    <property type="component" value="Unassembled WGS sequence"/>
</dbReference>
<comment type="function">
    <text evidence="4">This protein is involved in the repair of mismatches in DNA. It is required for dam-dependent methyl-directed DNA mismatch repair. May act as a 'molecular matchmaker', a protein that promotes the formation of a stable complex between two or more DNA-binding proteins in an ATP-dependent manner without itself being part of a final effector complex.</text>
</comment>
<gene>
    <name evidence="4 7" type="primary">mutL</name>
    <name evidence="7" type="ORF">CPJCM30710_33150</name>
</gene>
<dbReference type="InterPro" id="IPR036890">
    <property type="entry name" value="HATPase_C_sf"/>
</dbReference>
<feature type="domain" description="MutL C-terminal dimerisation" evidence="5">
    <location>
        <begin position="445"/>
        <end position="587"/>
    </location>
</feature>
<dbReference type="Gene3D" id="3.30.565.10">
    <property type="entry name" value="Histidine kinase-like ATPase, C-terminal domain"/>
    <property type="match status" value="1"/>
</dbReference>
<protein>
    <recommendedName>
        <fullName evidence="4">DNA mismatch repair protein MutL</fullName>
    </recommendedName>
</protein>
<dbReference type="RefSeq" id="WP_212905316.1">
    <property type="nucleotide sequence ID" value="NZ_BOPZ01000048.1"/>
</dbReference>
<name>A0A919S379_9CLOT</name>
<evidence type="ECO:0000256" key="2">
    <source>
        <dbReference type="ARBA" id="ARBA00022763"/>
    </source>
</evidence>
<evidence type="ECO:0000256" key="4">
    <source>
        <dbReference type="HAMAP-Rule" id="MF_00149"/>
    </source>
</evidence>
<dbReference type="SUPFAM" id="SSF54211">
    <property type="entry name" value="Ribosomal protein S5 domain 2-like"/>
    <property type="match status" value="1"/>
</dbReference>
<dbReference type="FunFam" id="3.30.565.10:FF:000003">
    <property type="entry name" value="DNA mismatch repair endonuclease MutL"/>
    <property type="match status" value="1"/>
</dbReference>
<dbReference type="CDD" id="cd16926">
    <property type="entry name" value="HATPase_MutL-MLH-PMS-like"/>
    <property type="match status" value="1"/>
</dbReference>
<dbReference type="GO" id="GO:0140664">
    <property type="term" value="F:ATP-dependent DNA damage sensor activity"/>
    <property type="evidence" value="ECO:0007669"/>
    <property type="project" value="InterPro"/>
</dbReference>
<comment type="caution">
    <text evidence="7">The sequence shown here is derived from an EMBL/GenBank/DDBJ whole genome shotgun (WGS) entry which is preliminary data.</text>
</comment>
<dbReference type="Gene3D" id="3.30.1370.100">
    <property type="entry name" value="MutL, C-terminal domain, regulatory subdomain"/>
    <property type="match status" value="1"/>
</dbReference>
<dbReference type="AlphaFoldDB" id="A0A919S379"/>
<dbReference type="SMART" id="SM01340">
    <property type="entry name" value="DNA_mis_repair"/>
    <property type="match status" value="1"/>
</dbReference>
<dbReference type="SUPFAM" id="SSF118116">
    <property type="entry name" value="DNA mismatch repair protein MutL"/>
    <property type="match status" value="1"/>
</dbReference>
<dbReference type="InterPro" id="IPR014721">
    <property type="entry name" value="Ribsml_uS5_D2-typ_fold_subgr"/>
</dbReference>
<dbReference type="InterPro" id="IPR013507">
    <property type="entry name" value="DNA_mismatch_S5_2-like"/>
</dbReference>
<evidence type="ECO:0000259" key="6">
    <source>
        <dbReference type="SMART" id="SM01340"/>
    </source>
</evidence>
<evidence type="ECO:0000256" key="3">
    <source>
        <dbReference type="ARBA" id="ARBA00023204"/>
    </source>
</evidence>
<dbReference type="Pfam" id="PF13589">
    <property type="entry name" value="HATPase_c_3"/>
    <property type="match status" value="1"/>
</dbReference>
<dbReference type="PROSITE" id="PS00058">
    <property type="entry name" value="DNA_MISMATCH_REPAIR_1"/>
    <property type="match status" value="1"/>
</dbReference>
<proteinExistence type="inferred from homology"/>
<organism evidence="7 8">
    <name type="scientific">Clostridium polyendosporum</name>
    <dbReference type="NCBI Taxonomy" id="69208"/>
    <lineage>
        <taxon>Bacteria</taxon>
        <taxon>Bacillati</taxon>
        <taxon>Bacillota</taxon>
        <taxon>Clostridia</taxon>
        <taxon>Eubacteriales</taxon>
        <taxon>Clostridiaceae</taxon>
        <taxon>Clostridium</taxon>
    </lineage>
</organism>
<dbReference type="InterPro" id="IPR002099">
    <property type="entry name" value="MutL/Mlh/PMS"/>
</dbReference>
<reference evidence="7" key="1">
    <citation type="submission" date="2021-03" db="EMBL/GenBank/DDBJ databases">
        <title>Taxonomic study of Clostridium polyendosporum from meadow-gley soil under rice.</title>
        <authorList>
            <person name="Kobayashi H."/>
            <person name="Tanizawa Y."/>
            <person name="Yagura M."/>
        </authorList>
    </citation>
    <scope>NUCLEOTIDE SEQUENCE</scope>
    <source>
        <strain evidence="7">JCM 30710</strain>
    </source>
</reference>
<dbReference type="HAMAP" id="MF_00149">
    <property type="entry name" value="DNA_mis_repair"/>
    <property type="match status" value="1"/>
</dbReference>
<dbReference type="InterPro" id="IPR014762">
    <property type="entry name" value="DNA_mismatch_repair_CS"/>
</dbReference>
<dbReference type="GO" id="GO:0005524">
    <property type="term" value="F:ATP binding"/>
    <property type="evidence" value="ECO:0007669"/>
    <property type="project" value="InterPro"/>
</dbReference>
<dbReference type="InterPro" id="IPR038973">
    <property type="entry name" value="MutL/Mlh/Pms-like"/>
</dbReference>
<comment type="similarity">
    <text evidence="1 4">Belongs to the DNA mismatch repair MutL/HexB family.</text>
</comment>
<dbReference type="InterPro" id="IPR042121">
    <property type="entry name" value="MutL_C_regsub"/>
</dbReference>
<dbReference type="PANTHER" id="PTHR10073">
    <property type="entry name" value="DNA MISMATCH REPAIR PROTEIN MLH, PMS, MUTL"/>
    <property type="match status" value="1"/>
</dbReference>
<dbReference type="SUPFAM" id="SSF55874">
    <property type="entry name" value="ATPase domain of HSP90 chaperone/DNA topoisomerase II/histidine kinase"/>
    <property type="match status" value="1"/>
</dbReference>
<dbReference type="Pfam" id="PF01119">
    <property type="entry name" value="DNA_mis_repair"/>
    <property type="match status" value="1"/>
</dbReference>
<evidence type="ECO:0000313" key="7">
    <source>
        <dbReference type="EMBL" id="GIM30649.1"/>
    </source>
</evidence>
<dbReference type="InterPro" id="IPR042120">
    <property type="entry name" value="MutL_C_dimsub"/>
</dbReference>